<accession>A0A6M2ZJD0</accession>
<gene>
    <name evidence="4" type="ORF">SSCSM1_261</name>
</gene>
<keyword evidence="2" id="KW-0862">Zinc</keyword>
<name>A0A6M2ZJD0_9CAUD</name>
<evidence type="ECO:0000259" key="3">
    <source>
        <dbReference type="PROSITE" id="PS51747"/>
    </source>
</evidence>
<evidence type="ECO:0000256" key="2">
    <source>
        <dbReference type="ARBA" id="ARBA00022833"/>
    </source>
</evidence>
<dbReference type="InterPro" id="IPR002125">
    <property type="entry name" value="CMP_dCMP_dom"/>
</dbReference>
<feature type="domain" description="CMP/dCMP-type deaminase" evidence="3">
    <location>
        <begin position="1"/>
        <end position="128"/>
    </location>
</feature>
<organism evidence="4 5">
    <name type="scientific">Synechococcus phage S-SCSM1</name>
    <dbReference type="NCBI Taxonomy" id="2588487"/>
    <lineage>
        <taxon>Viruses</taxon>
        <taxon>Duplodnaviria</taxon>
        <taxon>Heunggongvirae</taxon>
        <taxon>Uroviricota</taxon>
        <taxon>Caudoviricetes</taxon>
        <taxon>Pantevenvirales</taxon>
        <taxon>Kyanoviridae</taxon>
        <taxon>Zhoulongquanvirus</taxon>
        <taxon>Zhoulongquanvirus esscess</taxon>
    </lineage>
</organism>
<dbReference type="Proteomes" id="UP000515683">
    <property type="component" value="Segment"/>
</dbReference>
<dbReference type="PROSITE" id="PS00903">
    <property type="entry name" value="CYT_DCMP_DEAMINASES_1"/>
    <property type="match status" value="1"/>
</dbReference>
<dbReference type="Pfam" id="PF00383">
    <property type="entry name" value="dCMP_cyt_deam_1"/>
    <property type="match status" value="1"/>
</dbReference>
<protein>
    <submittedName>
        <fullName evidence="4">dCMP deaminase</fullName>
    </submittedName>
</protein>
<keyword evidence="5" id="KW-1185">Reference proteome</keyword>
<dbReference type="GO" id="GO:0008270">
    <property type="term" value="F:zinc ion binding"/>
    <property type="evidence" value="ECO:0007669"/>
    <property type="project" value="InterPro"/>
</dbReference>
<dbReference type="GO" id="GO:0016787">
    <property type="term" value="F:hydrolase activity"/>
    <property type="evidence" value="ECO:0007669"/>
    <property type="project" value="InterPro"/>
</dbReference>
<dbReference type="SUPFAM" id="SSF53927">
    <property type="entry name" value="Cytidine deaminase-like"/>
    <property type="match status" value="1"/>
</dbReference>
<sequence>MESLFKLATEIAASSPSKKKVGAVLLKKNRVLTCATNNEKKTHPTQAHWAQKVGRPCKIYLHAELSALIKAKEEGDKIIVARLGGHNQDELRMARPCPVCEAYLRDCGIKDVYYSVTNNKWSYEHWED</sequence>
<dbReference type="EMBL" id="MK867354">
    <property type="protein sequence ID" value="QFG06525.1"/>
    <property type="molecule type" value="Genomic_DNA"/>
</dbReference>
<reference evidence="4" key="1">
    <citation type="submission" date="2019-04" db="EMBL/GenBank/DDBJ databases">
        <title>Genomic and proteomic characterization of cyanophage S-SCSM1 provides new insights into understanding the viral gene diversity and phage-host interactions.</title>
        <authorList>
            <person name="Wang Q."/>
            <person name="Xu Y."/>
            <person name="Jiao N."/>
            <person name="Zhang R."/>
        </authorList>
    </citation>
    <scope>NUCLEOTIDE SEQUENCE [LARGE SCALE GENOMIC DNA]</scope>
</reference>
<evidence type="ECO:0000256" key="1">
    <source>
        <dbReference type="ARBA" id="ARBA00022723"/>
    </source>
</evidence>
<evidence type="ECO:0000313" key="5">
    <source>
        <dbReference type="Proteomes" id="UP000515683"/>
    </source>
</evidence>
<dbReference type="PROSITE" id="PS51747">
    <property type="entry name" value="CYT_DCMP_DEAMINASES_2"/>
    <property type="match status" value="1"/>
</dbReference>
<proteinExistence type="predicted"/>
<evidence type="ECO:0000313" key="4">
    <source>
        <dbReference type="EMBL" id="QFG06525.1"/>
    </source>
</evidence>
<keyword evidence="1" id="KW-0479">Metal-binding</keyword>
<dbReference type="Gene3D" id="3.40.140.10">
    <property type="entry name" value="Cytidine Deaminase, domain 2"/>
    <property type="match status" value="1"/>
</dbReference>
<dbReference type="InterPro" id="IPR016192">
    <property type="entry name" value="APOBEC/CMP_deaminase_Zn-bd"/>
</dbReference>
<dbReference type="InterPro" id="IPR016193">
    <property type="entry name" value="Cytidine_deaminase-like"/>
</dbReference>